<feature type="compositionally biased region" description="Low complexity" evidence="5">
    <location>
        <begin position="122"/>
        <end position="138"/>
    </location>
</feature>
<sequence length="252" mass="27967">MTKCELCKNTARVYCESDDARLCWSCDAKVHSANFLVARHVRNLLCHSCQAPTAWNGSGDKLGRTITLCETCLVKNCVEFAEKVESEGEREGSFESGTDFDSEDEDEDLNLLEEDNCNQVVPLSSFTSPSSHPVGSSSGTQDRADLDINLPIKRSYEYEADPKSKDDGDSSCIAGEENSYAEKISSLRPFKFRKLEMSQTSRTQGTSTGSRIAEPVRRIHLRVDIAEPVSGVEASECVDFDLNECPFDQQHK</sequence>
<feature type="domain" description="B box-type" evidence="6">
    <location>
        <begin position="1"/>
        <end position="45"/>
    </location>
</feature>
<dbReference type="EMBL" id="WRXP01000199">
    <property type="protein sequence ID" value="KAF1002917.1"/>
    <property type="molecule type" value="Genomic_DNA"/>
</dbReference>
<keyword evidence="1" id="KW-0479">Metal-binding</keyword>
<dbReference type="Pfam" id="PF00643">
    <property type="entry name" value="zf-B_box"/>
    <property type="match status" value="1"/>
</dbReference>
<dbReference type="AlphaFoldDB" id="A0A6L5BDM3"/>
<dbReference type="GO" id="GO:0008270">
    <property type="term" value="F:zinc ion binding"/>
    <property type="evidence" value="ECO:0007669"/>
    <property type="project" value="UniProtKB-KW"/>
</dbReference>
<evidence type="ECO:0000313" key="8">
    <source>
        <dbReference type="Proteomes" id="UP000593563"/>
    </source>
</evidence>
<dbReference type="SMART" id="SM00336">
    <property type="entry name" value="BBOX"/>
    <property type="match status" value="1"/>
</dbReference>
<evidence type="ECO:0000256" key="5">
    <source>
        <dbReference type="SAM" id="MobiDB-lite"/>
    </source>
</evidence>
<dbReference type="PANTHER" id="PTHR31717:SF60">
    <property type="entry name" value="B-BOX TYPE ZINC FINGER FAMILY PROTEIN"/>
    <property type="match status" value="1"/>
</dbReference>
<organism evidence="7 8">
    <name type="scientific">Apium graveolens</name>
    <name type="common">Celery</name>
    <dbReference type="NCBI Taxonomy" id="4045"/>
    <lineage>
        <taxon>Eukaryota</taxon>
        <taxon>Viridiplantae</taxon>
        <taxon>Streptophyta</taxon>
        <taxon>Embryophyta</taxon>
        <taxon>Tracheophyta</taxon>
        <taxon>Spermatophyta</taxon>
        <taxon>Magnoliopsida</taxon>
        <taxon>eudicotyledons</taxon>
        <taxon>Gunneridae</taxon>
        <taxon>Pentapetalae</taxon>
        <taxon>asterids</taxon>
        <taxon>campanulids</taxon>
        <taxon>Apiales</taxon>
        <taxon>Apiaceae</taxon>
        <taxon>Apioideae</taxon>
        <taxon>apioid superclade</taxon>
        <taxon>Apieae</taxon>
        <taxon>Apium</taxon>
    </lineage>
</organism>
<evidence type="ECO:0000256" key="2">
    <source>
        <dbReference type="ARBA" id="ARBA00022771"/>
    </source>
</evidence>
<feature type="compositionally biased region" description="Acidic residues" evidence="5">
    <location>
        <begin position="98"/>
        <end position="107"/>
    </location>
</feature>
<dbReference type="InterPro" id="IPR000315">
    <property type="entry name" value="Znf_B-box"/>
</dbReference>
<evidence type="ECO:0000256" key="1">
    <source>
        <dbReference type="ARBA" id="ARBA00022723"/>
    </source>
</evidence>
<keyword evidence="2 4" id="KW-0863">Zinc-finger</keyword>
<protein>
    <recommendedName>
        <fullName evidence="6">B box-type domain-containing protein</fullName>
    </recommendedName>
</protein>
<evidence type="ECO:0000259" key="6">
    <source>
        <dbReference type="PROSITE" id="PS50119"/>
    </source>
</evidence>
<evidence type="ECO:0000256" key="4">
    <source>
        <dbReference type="PROSITE-ProRule" id="PRU00024"/>
    </source>
</evidence>
<evidence type="ECO:0000313" key="7">
    <source>
        <dbReference type="EMBL" id="KAF1002917.1"/>
    </source>
</evidence>
<accession>A0A6L5BDM3</accession>
<dbReference type="Proteomes" id="UP000593563">
    <property type="component" value="Unassembled WGS sequence"/>
</dbReference>
<feature type="region of interest" description="Disordered" evidence="5">
    <location>
        <begin position="88"/>
        <end position="107"/>
    </location>
</feature>
<feature type="region of interest" description="Disordered" evidence="5">
    <location>
        <begin position="122"/>
        <end position="146"/>
    </location>
</feature>
<reference evidence="7" key="1">
    <citation type="submission" date="2020-01" db="EMBL/GenBank/DDBJ databases">
        <title>The Celery Genome Sequence Reveals Sequential Paleo-tetraploidization, Resistance Gene Elimination, Karyotype Evolution, and Functional Innovation in Apiales.</title>
        <authorList>
            <person name="Song X."/>
        </authorList>
    </citation>
    <scope>NUCLEOTIDE SEQUENCE</scope>
    <source>
        <tissue evidence="7">Leaf</tissue>
    </source>
</reference>
<comment type="caution">
    <text evidence="7">The sequence shown here is derived from an EMBL/GenBank/DDBJ whole genome shotgun (WGS) entry which is preliminary data.</text>
</comment>
<evidence type="ECO:0000256" key="3">
    <source>
        <dbReference type="ARBA" id="ARBA00022833"/>
    </source>
</evidence>
<proteinExistence type="predicted"/>
<gene>
    <name evidence="7" type="ORF">AG4045_007207</name>
</gene>
<keyword evidence="8" id="KW-1185">Reference proteome</keyword>
<dbReference type="PROSITE" id="PS50119">
    <property type="entry name" value="ZF_BBOX"/>
    <property type="match status" value="1"/>
</dbReference>
<dbReference type="PANTHER" id="PTHR31717">
    <property type="entry name" value="ZINC FINGER PROTEIN CONSTANS-LIKE 10"/>
    <property type="match status" value="1"/>
</dbReference>
<name>A0A6L5BDM3_APIGR</name>
<dbReference type="InterPro" id="IPR049808">
    <property type="entry name" value="CONSTANS-like_Bbox1"/>
</dbReference>
<keyword evidence="3" id="KW-0862">Zinc</keyword>
<dbReference type="CDD" id="cd19821">
    <property type="entry name" value="Bbox1_BBX-like"/>
    <property type="match status" value="1"/>
</dbReference>